<dbReference type="Pfam" id="PF19160">
    <property type="entry name" value="SPARK"/>
    <property type="match status" value="1"/>
</dbReference>
<evidence type="ECO:0000256" key="7">
    <source>
        <dbReference type="ARBA" id="ARBA00022741"/>
    </source>
</evidence>
<reference evidence="18" key="2">
    <citation type="journal article" date="2023" name="Plants (Basel)">
        <title>Annotation of the Turnera subulata (Passifloraceae) Draft Genome Reveals the S-Locus Evolved after the Divergence of Turneroideae from Passifloroideae in a Stepwise Manner.</title>
        <authorList>
            <person name="Henning P.M."/>
            <person name="Roalson E.H."/>
            <person name="Mir W."/>
            <person name="McCubbin A.G."/>
            <person name="Shore J.S."/>
        </authorList>
    </citation>
    <scope>NUCLEOTIDE SEQUENCE</scope>
    <source>
        <strain evidence="18">F60SS</strain>
    </source>
</reference>
<comment type="subcellular location">
    <subcellularLocation>
        <location evidence="1">Cell membrane</location>
        <topology evidence="1">Single-pass membrane protein</topology>
    </subcellularLocation>
</comment>
<evidence type="ECO:0000256" key="16">
    <source>
        <dbReference type="SAM" id="SignalP"/>
    </source>
</evidence>
<keyword evidence="11 15" id="KW-0472">Membrane</keyword>
<sequence length="456" mass="49551">MKMGNLDLLVLLLFSIFFFSTSHLTCAATTTNVSSTCPMDLNYVLRIPWNRTLCQNYRPPAQQDNSSTQNSPNNQQTCCFTVRSLFGVGLAQHLKETSQFHLSDLNTSVACLQDLQSKLSSLSLADNLVSYCLDPSEYVISPKVCAGIETYQGWVGQLGKSTALDSACRPDLTDLTACGACVAAGYKVQSTLVSIDGNQTRATDCFYFAVLYAAAFANQYGPESDGAVSCIFGLDLNSNVGSSGKTHSGLVIGLTGAGVAVVVMSSLLGLYFWYDKKRGRKKRPGFGFDDDEEQGSRPKLRPNAGSIWFKIQDLVKATDNFSQKNFIGRGGFGFVYKGTLADGTTVAIKRIIESDFQGNAEFCNEVEIISNLKHRNLVPLRGCCVIDEDDDNYDDKGSQRPTILEALKMLEGDIEVPSIPDRPMPLGHPSFYADGNTFSTSPALSGPKLCSGDMLR</sequence>
<keyword evidence="9 14" id="KW-0067">ATP-binding</keyword>
<evidence type="ECO:0000256" key="12">
    <source>
        <dbReference type="ARBA" id="ARBA00047899"/>
    </source>
</evidence>
<evidence type="ECO:0000313" key="18">
    <source>
        <dbReference type="EMBL" id="KAJ4832580.1"/>
    </source>
</evidence>
<name>A0A9Q0FL34_9ROSI</name>
<dbReference type="FunFam" id="3.30.200.20:FF:000542">
    <property type="entry name" value="Receptor-like serine/threonine-protein kinase At4g25390"/>
    <property type="match status" value="1"/>
</dbReference>
<evidence type="ECO:0000256" key="8">
    <source>
        <dbReference type="ARBA" id="ARBA00022777"/>
    </source>
</evidence>
<dbReference type="GO" id="GO:0005524">
    <property type="term" value="F:ATP binding"/>
    <property type="evidence" value="ECO:0007669"/>
    <property type="project" value="UniProtKB-UniRule"/>
</dbReference>
<evidence type="ECO:0000256" key="15">
    <source>
        <dbReference type="SAM" id="Phobius"/>
    </source>
</evidence>
<keyword evidence="3" id="KW-1003">Cell membrane</keyword>
<evidence type="ECO:0000256" key="2">
    <source>
        <dbReference type="ARBA" id="ARBA00012513"/>
    </source>
</evidence>
<evidence type="ECO:0000256" key="13">
    <source>
        <dbReference type="ARBA" id="ARBA00048679"/>
    </source>
</evidence>
<comment type="catalytic activity">
    <reaction evidence="12">
        <text>L-threonyl-[protein] + ATP = O-phospho-L-threonyl-[protein] + ADP + H(+)</text>
        <dbReference type="Rhea" id="RHEA:46608"/>
        <dbReference type="Rhea" id="RHEA-COMP:11060"/>
        <dbReference type="Rhea" id="RHEA-COMP:11605"/>
        <dbReference type="ChEBI" id="CHEBI:15378"/>
        <dbReference type="ChEBI" id="CHEBI:30013"/>
        <dbReference type="ChEBI" id="CHEBI:30616"/>
        <dbReference type="ChEBI" id="CHEBI:61977"/>
        <dbReference type="ChEBI" id="CHEBI:456216"/>
        <dbReference type="EC" id="2.7.11.1"/>
    </reaction>
</comment>
<feature type="chain" id="PRO_5040205011" description="non-specific serine/threonine protein kinase" evidence="16">
    <location>
        <begin position="28"/>
        <end position="456"/>
    </location>
</feature>
<proteinExistence type="predicted"/>
<keyword evidence="4" id="KW-0723">Serine/threonine-protein kinase</keyword>
<reference evidence="18" key="1">
    <citation type="submission" date="2022-02" db="EMBL/GenBank/DDBJ databases">
        <authorList>
            <person name="Henning P.M."/>
            <person name="McCubbin A.G."/>
            <person name="Shore J.S."/>
        </authorList>
    </citation>
    <scope>NUCLEOTIDE SEQUENCE</scope>
    <source>
        <strain evidence="18">F60SS</strain>
        <tissue evidence="18">Leaves</tissue>
    </source>
</reference>
<dbReference type="PROSITE" id="PS50011">
    <property type="entry name" value="PROTEIN_KINASE_DOM"/>
    <property type="match status" value="1"/>
</dbReference>
<evidence type="ECO:0000256" key="5">
    <source>
        <dbReference type="ARBA" id="ARBA00022679"/>
    </source>
</evidence>
<dbReference type="PANTHER" id="PTHR47989">
    <property type="entry name" value="OS01G0750732 PROTEIN"/>
    <property type="match status" value="1"/>
</dbReference>
<dbReference type="Pfam" id="PF07714">
    <property type="entry name" value="PK_Tyr_Ser-Thr"/>
    <property type="match status" value="1"/>
</dbReference>
<keyword evidence="8" id="KW-0418">Kinase</keyword>
<gene>
    <name evidence="18" type="ORF">Tsubulata_030781</name>
</gene>
<keyword evidence="6 15" id="KW-0812">Transmembrane</keyword>
<dbReference type="PROSITE" id="PS00107">
    <property type="entry name" value="PROTEIN_KINASE_ATP"/>
    <property type="match status" value="1"/>
</dbReference>
<comment type="catalytic activity">
    <reaction evidence="13">
        <text>L-seryl-[protein] + ATP = O-phospho-L-seryl-[protein] + ADP + H(+)</text>
        <dbReference type="Rhea" id="RHEA:17989"/>
        <dbReference type="Rhea" id="RHEA-COMP:9863"/>
        <dbReference type="Rhea" id="RHEA-COMP:11604"/>
        <dbReference type="ChEBI" id="CHEBI:15378"/>
        <dbReference type="ChEBI" id="CHEBI:29999"/>
        <dbReference type="ChEBI" id="CHEBI:30616"/>
        <dbReference type="ChEBI" id="CHEBI:83421"/>
        <dbReference type="ChEBI" id="CHEBI:456216"/>
        <dbReference type="EC" id="2.7.11.1"/>
    </reaction>
</comment>
<evidence type="ECO:0000256" key="14">
    <source>
        <dbReference type="PROSITE-ProRule" id="PRU10141"/>
    </source>
</evidence>
<evidence type="ECO:0000256" key="3">
    <source>
        <dbReference type="ARBA" id="ARBA00022475"/>
    </source>
</evidence>
<evidence type="ECO:0000256" key="6">
    <source>
        <dbReference type="ARBA" id="ARBA00022692"/>
    </source>
</evidence>
<dbReference type="EC" id="2.7.11.1" evidence="2"/>
<dbReference type="GO" id="GO:0004674">
    <property type="term" value="F:protein serine/threonine kinase activity"/>
    <property type="evidence" value="ECO:0007669"/>
    <property type="project" value="UniProtKB-KW"/>
</dbReference>
<keyword evidence="5" id="KW-0808">Transferase</keyword>
<dbReference type="AlphaFoldDB" id="A0A9Q0FL34"/>
<evidence type="ECO:0000256" key="10">
    <source>
        <dbReference type="ARBA" id="ARBA00022989"/>
    </source>
</evidence>
<evidence type="ECO:0000313" key="19">
    <source>
        <dbReference type="Proteomes" id="UP001141552"/>
    </source>
</evidence>
<dbReference type="InterPro" id="IPR011009">
    <property type="entry name" value="Kinase-like_dom_sf"/>
</dbReference>
<feature type="domain" description="Protein kinase" evidence="17">
    <location>
        <begin position="321"/>
        <end position="456"/>
    </location>
</feature>
<feature type="signal peptide" evidence="16">
    <location>
        <begin position="1"/>
        <end position="27"/>
    </location>
</feature>
<dbReference type="SUPFAM" id="SSF56112">
    <property type="entry name" value="Protein kinase-like (PK-like)"/>
    <property type="match status" value="1"/>
</dbReference>
<dbReference type="PANTHER" id="PTHR47989:SF58">
    <property type="entry name" value="PROTEIN KINASE DOMAIN-CONTAINING PROTEIN"/>
    <property type="match status" value="1"/>
</dbReference>
<dbReference type="Proteomes" id="UP001141552">
    <property type="component" value="Unassembled WGS sequence"/>
</dbReference>
<evidence type="ECO:0000256" key="9">
    <source>
        <dbReference type="ARBA" id="ARBA00022840"/>
    </source>
</evidence>
<feature type="binding site" evidence="14">
    <location>
        <position position="349"/>
    </location>
    <ligand>
        <name>ATP</name>
        <dbReference type="ChEBI" id="CHEBI:30616"/>
    </ligand>
</feature>
<protein>
    <recommendedName>
        <fullName evidence="2">non-specific serine/threonine protein kinase</fullName>
        <ecNumber evidence="2">2.7.11.1</ecNumber>
    </recommendedName>
</protein>
<keyword evidence="7 14" id="KW-0547">Nucleotide-binding</keyword>
<dbReference type="OrthoDB" id="122279at2759"/>
<evidence type="ECO:0000256" key="4">
    <source>
        <dbReference type="ARBA" id="ARBA00022527"/>
    </source>
</evidence>
<keyword evidence="10 15" id="KW-1133">Transmembrane helix</keyword>
<dbReference type="InterPro" id="IPR017441">
    <property type="entry name" value="Protein_kinase_ATP_BS"/>
</dbReference>
<evidence type="ECO:0000259" key="17">
    <source>
        <dbReference type="PROSITE" id="PS50011"/>
    </source>
</evidence>
<organism evidence="18 19">
    <name type="scientific">Turnera subulata</name>
    <dbReference type="NCBI Taxonomy" id="218843"/>
    <lineage>
        <taxon>Eukaryota</taxon>
        <taxon>Viridiplantae</taxon>
        <taxon>Streptophyta</taxon>
        <taxon>Embryophyta</taxon>
        <taxon>Tracheophyta</taxon>
        <taxon>Spermatophyta</taxon>
        <taxon>Magnoliopsida</taxon>
        <taxon>eudicotyledons</taxon>
        <taxon>Gunneridae</taxon>
        <taxon>Pentapetalae</taxon>
        <taxon>rosids</taxon>
        <taxon>fabids</taxon>
        <taxon>Malpighiales</taxon>
        <taxon>Passifloraceae</taxon>
        <taxon>Turnera</taxon>
    </lineage>
</organism>
<keyword evidence="19" id="KW-1185">Reference proteome</keyword>
<comment type="caution">
    <text evidence="18">The sequence shown here is derived from an EMBL/GenBank/DDBJ whole genome shotgun (WGS) entry which is preliminary data.</text>
</comment>
<dbReference type="InterPro" id="IPR001245">
    <property type="entry name" value="Ser-Thr/Tyr_kinase_cat_dom"/>
</dbReference>
<evidence type="ECO:0000256" key="11">
    <source>
        <dbReference type="ARBA" id="ARBA00023136"/>
    </source>
</evidence>
<feature type="transmembrane region" description="Helical" evidence="15">
    <location>
        <begin position="250"/>
        <end position="274"/>
    </location>
</feature>
<dbReference type="Gene3D" id="3.30.200.20">
    <property type="entry name" value="Phosphorylase Kinase, domain 1"/>
    <property type="match status" value="1"/>
</dbReference>
<dbReference type="GO" id="GO:0005886">
    <property type="term" value="C:plasma membrane"/>
    <property type="evidence" value="ECO:0007669"/>
    <property type="project" value="UniProtKB-SubCell"/>
</dbReference>
<dbReference type="InterPro" id="IPR043891">
    <property type="entry name" value="SPARK"/>
</dbReference>
<keyword evidence="16" id="KW-0732">Signal</keyword>
<accession>A0A9Q0FL34</accession>
<dbReference type="EMBL" id="JAKUCV010005120">
    <property type="protein sequence ID" value="KAJ4832580.1"/>
    <property type="molecule type" value="Genomic_DNA"/>
</dbReference>
<dbReference type="InterPro" id="IPR000719">
    <property type="entry name" value="Prot_kinase_dom"/>
</dbReference>
<evidence type="ECO:0000256" key="1">
    <source>
        <dbReference type="ARBA" id="ARBA00004162"/>
    </source>
</evidence>